<evidence type="ECO:0000313" key="1">
    <source>
        <dbReference type="EMBL" id="CUA82419.1"/>
    </source>
</evidence>
<name>A0A0K6GV32_9NEIS</name>
<dbReference type="AlphaFoldDB" id="A0A0K6GV32"/>
<protein>
    <submittedName>
        <fullName evidence="1">Uncharacterized protein</fullName>
    </submittedName>
</protein>
<dbReference type="STRING" id="375574.GCA_001418035_01059"/>
<accession>A0A0K6GV32</accession>
<reference evidence="2" key="1">
    <citation type="submission" date="2015-08" db="EMBL/GenBank/DDBJ databases">
        <authorList>
            <person name="Varghese N."/>
        </authorList>
    </citation>
    <scope>NUCLEOTIDE SEQUENCE [LARGE SCALE GENOMIC DNA]</scope>
    <source>
        <strain evidence="2">DSM 17901</strain>
    </source>
</reference>
<dbReference type="Proteomes" id="UP000243535">
    <property type="component" value="Unassembled WGS sequence"/>
</dbReference>
<evidence type="ECO:0000313" key="2">
    <source>
        <dbReference type="Proteomes" id="UP000243535"/>
    </source>
</evidence>
<proteinExistence type="predicted"/>
<dbReference type="EMBL" id="CYHA01000002">
    <property type="protein sequence ID" value="CUA82419.1"/>
    <property type="molecule type" value="Genomic_DNA"/>
</dbReference>
<gene>
    <name evidence="1" type="ORF">Ga0061063_1266</name>
</gene>
<keyword evidence="2" id="KW-1185">Reference proteome</keyword>
<dbReference type="RefSeq" id="WP_055433620.1">
    <property type="nucleotide sequence ID" value="NZ_CYHA01000002.1"/>
</dbReference>
<dbReference type="OrthoDB" id="9182096at2"/>
<organism evidence="1 2">
    <name type="scientific">Gulbenkiania indica</name>
    <dbReference type="NCBI Taxonomy" id="375574"/>
    <lineage>
        <taxon>Bacteria</taxon>
        <taxon>Pseudomonadati</taxon>
        <taxon>Pseudomonadota</taxon>
        <taxon>Betaproteobacteria</taxon>
        <taxon>Neisseriales</taxon>
        <taxon>Chromobacteriaceae</taxon>
        <taxon>Gulbenkiania</taxon>
    </lineage>
</organism>
<sequence length="60" mass="7127">MNDLKFVFRNFSLPVPTFDHLKHFQREYERQHNVKLTNSQVLAIMLRQHQELVAGGNCDD</sequence>